<dbReference type="PANTHER" id="PTHR30572">
    <property type="entry name" value="MEMBRANE COMPONENT OF TRANSPORTER-RELATED"/>
    <property type="match status" value="1"/>
</dbReference>
<comment type="caution">
    <text evidence="10">The sequence shown here is derived from an EMBL/GenBank/DDBJ whole genome shotgun (WGS) entry which is preliminary data.</text>
</comment>
<keyword evidence="4 7" id="KW-1133">Transmembrane helix</keyword>
<keyword evidence="5 7" id="KW-0472">Membrane</keyword>
<reference evidence="10" key="1">
    <citation type="submission" date="2007-11" db="EMBL/GenBank/DDBJ databases">
        <authorList>
            <person name="Fulton L."/>
            <person name="Clifton S."/>
            <person name="Fulton B."/>
            <person name="Xu J."/>
            <person name="Minx P."/>
            <person name="Pepin K.H."/>
            <person name="Johnson M."/>
            <person name="Thiruvilangam P."/>
            <person name="Bhonagiri V."/>
            <person name="Nash W.E."/>
            <person name="Mardis E.R."/>
            <person name="Wilson R.K."/>
        </authorList>
    </citation>
    <scope>NUCLEOTIDE SEQUENCE [LARGE SCALE GENOMIC DNA]</scope>
    <source>
        <strain evidence="10">DSM 1402</strain>
    </source>
</reference>
<dbReference type="Proteomes" id="UP000005798">
    <property type="component" value="Unassembled WGS sequence"/>
</dbReference>
<feature type="transmembrane region" description="Helical" evidence="7">
    <location>
        <begin position="21"/>
        <end position="47"/>
    </location>
</feature>
<dbReference type="eggNOG" id="COG4591">
    <property type="taxonomic scope" value="Bacteria"/>
</dbReference>
<feature type="domain" description="MacB-like periplasmic core" evidence="9">
    <location>
        <begin position="22"/>
        <end position="188"/>
    </location>
</feature>
<evidence type="ECO:0000313" key="11">
    <source>
        <dbReference type="Proteomes" id="UP000005798"/>
    </source>
</evidence>
<name>B0N2S0_9FIRM</name>
<dbReference type="EMBL" id="ABFX02000004">
    <property type="protein sequence ID" value="EDS18814.1"/>
    <property type="molecule type" value="Genomic_DNA"/>
</dbReference>
<feature type="domain" description="ABC3 transporter permease C-terminal" evidence="8">
    <location>
        <begin position="268"/>
        <end position="392"/>
    </location>
</feature>
<proteinExistence type="inferred from homology"/>
<keyword evidence="11" id="KW-1185">Reference proteome</keyword>
<feature type="transmembrane region" description="Helical" evidence="7">
    <location>
        <begin position="437"/>
        <end position="461"/>
    </location>
</feature>
<evidence type="ECO:0000256" key="2">
    <source>
        <dbReference type="ARBA" id="ARBA00022475"/>
    </source>
</evidence>
<feature type="transmembrane region" description="Helical" evidence="7">
    <location>
        <begin position="695"/>
        <end position="719"/>
    </location>
</feature>
<comment type="subcellular location">
    <subcellularLocation>
        <location evidence="1">Cell membrane</location>
        <topology evidence="1">Multi-pass membrane protein</topology>
    </subcellularLocation>
</comment>
<sequence>MAKMHIINKLTLKQLLANKKRTVVTIVGIIISVAMFTAVTTFVTSFMEMMRLEVSSYDGSWHVAYDNLTSQQIDSLKNDDAYQNSVLFQKIDTLLIDENNPIFIELNQLDNYSKEIKLLKGNYPANSNEIIISKYYQTQNGVKVGDEITVKTGATQISDKFIETEQLESTAALPVKTFKVVGIYQSTYLDQASYYNSFYTANSSSIISSKMYLTLNHVDNDIFDNGSNTAQSLGIDSGDISYHQNLLYYYGISNNDGFNQAMMTAVGIVVVIIMIGSIGLIYNAFAISLNERSRYLGTLSSIGATKRQKKQSVYFEGLVVGIIAIILGVIAGVGGMAVTFKVINPILANLGQEIGFPLAISFKGILIAVICAIITIFISSIIPAYHASKISPIAAITNQQDTKIKVRNIKTSFLTRRIFGFEGDLAMKNIKRNKNRYRITLFSLIISSILFLTASGFTYYLKESYDMTSININYDGYININSQNQELINELAHLKNTTQIAVAKETSLNLETSLDNINPELLSFLTENEQNYGNTYFLDLNLVTYNQEYLDSIPNLNKELQNQILINKENNIKLNRKYKQTDILKENLDHLIGTTFNNNGDEIEITLNKIKYTNQYLLGQTPHETHYSLNLLVSNDTFNQLINQYQLNSNNTNIYYTSNNNEAVLKEIKEITDNYPEESLYSFNLSEDIKQANQLILIINIFTYGFIILIGLISIANIINTISTSMALRTKEFSMLKSIGMTPRAFNKMIYFESLFYGIKTLIYSLPLGFIIMYFLYENLAAIFERSFSVPINSFIIITIAIFVIVFTTLAFSSQKIKKLNIIDGLKNDNN</sequence>
<feature type="transmembrane region" description="Helical" evidence="7">
    <location>
        <begin position="754"/>
        <end position="776"/>
    </location>
</feature>
<evidence type="ECO:0000256" key="5">
    <source>
        <dbReference type="ARBA" id="ARBA00023136"/>
    </source>
</evidence>
<keyword evidence="3 7" id="KW-0812">Transmembrane</keyword>
<dbReference type="Pfam" id="PF12704">
    <property type="entry name" value="MacB_PCD"/>
    <property type="match status" value="1"/>
</dbReference>
<evidence type="ECO:0000313" key="10">
    <source>
        <dbReference type="EMBL" id="EDS18814.1"/>
    </source>
</evidence>
<protein>
    <submittedName>
        <fullName evidence="10">Efflux ABC transporter, permease protein</fullName>
    </submittedName>
</protein>
<dbReference type="eggNOG" id="COG0577">
    <property type="taxonomic scope" value="Bacteria"/>
</dbReference>
<evidence type="ECO:0000256" key="4">
    <source>
        <dbReference type="ARBA" id="ARBA00022989"/>
    </source>
</evidence>
<dbReference type="InterPro" id="IPR050250">
    <property type="entry name" value="Macrolide_Exporter_MacB"/>
</dbReference>
<dbReference type="Pfam" id="PF02687">
    <property type="entry name" value="FtsX"/>
    <property type="match status" value="2"/>
</dbReference>
<reference evidence="10" key="2">
    <citation type="submission" date="2014-06" db="EMBL/GenBank/DDBJ databases">
        <title>Draft genome sequence of Clostridium ramosum(DSM 1402).</title>
        <authorList>
            <person name="Sudarsanam P."/>
            <person name="Ley R."/>
            <person name="Guruge J."/>
            <person name="Turnbaugh P.J."/>
            <person name="Mahowald M."/>
            <person name="Liep D."/>
            <person name="Gordon J."/>
        </authorList>
    </citation>
    <scope>NUCLEOTIDE SEQUENCE</scope>
    <source>
        <strain evidence="10">DSM 1402</strain>
    </source>
</reference>
<comment type="similarity">
    <text evidence="6">Belongs to the ABC-4 integral membrane protein family.</text>
</comment>
<evidence type="ECO:0000256" key="1">
    <source>
        <dbReference type="ARBA" id="ARBA00004651"/>
    </source>
</evidence>
<evidence type="ECO:0000256" key="6">
    <source>
        <dbReference type="ARBA" id="ARBA00038076"/>
    </source>
</evidence>
<organism evidence="10 11">
    <name type="scientific">Thomasclavelia ramosa DSM 1402</name>
    <dbReference type="NCBI Taxonomy" id="445974"/>
    <lineage>
        <taxon>Bacteria</taxon>
        <taxon>Bacillati</taxon>
        <taxon>Bacillota</taxon>
        <taxon>Erysipelotrichia</taxon>
        <taxon>Erysipelotrichales</taxon>
        <taxon>Coprobacillaceae</taxon>
        <taxon>Thomasclavelia</taxon>
    </lineage>
</organism>
<evidence type="ECO:0000256" key="7">
    <source>
        <dbReference type="SAM" id="Phobius"/>
    </source>
</evidence>
<evidence type="ECO:0000259" key="9">
    <source>
        <dbReference type="Pfam" id="PF12704"/>
    </source>
</evidence>
<dbReference type="InterPro" id="IPR003838">
    <property type="entry name" value="ABC3_permease_C"/>
</dbReference>
<dbReference type="AlphaFoldDB" id="B0N2S0"/>
<evidence type="ECO:0000259" key="8">
    <source>
        <dbReference type="Pfam" id="PF02687"/>
    </source>
</evidence>
<dbReference type="PANTHER" id="PTHR30572:SF4">
    <property type="entry name" value="ABC TRANSPORTER PERMEASE YTRF"/>
    <property type="match status" value="1"/>
</dbReference>
<feature type="transmembrane region" description="Helical" evidence="7">
    <location>
        <begin position="788"/>
        <end position="812"/>
    </location>
</feature>
<evidence type="ECO:0000256" key="3">
    <source>
        <dbReference type="ARBA" id="ARBA00022692"/>
    </source>
</evidence>
<dbReference type="InterPro" id="IPR025857">
    <property type="entry name" value="MacB_PCD"/>
</dbReference>
<feature type="transmembrane region" description="Helical" evidence="7">
    <location>
        <begin position="360"/>
        <end position="382"/>
    </location>
</feature>
<keyword evidence="2" id="KW-1003">Cell membrane</keyword>
<dbReference type="GO" id="GO:0005886">
    <property type="term" value="C:plasma membrane"/>
    <property type="evidence" value="ECO:0007669"/>
    <property type="project" value="UniProtKB-SubCell"/>
</dbReference>
<feature type="transmembrane region" description="Helical" evidence="7">
    <location>
        <begin position="313"/>
        <end position="340"/>
    </location>
</feature>
<gene>
    <name evidence="10" type="ORF">CLORAM_00809</name>
</gene>
<feature type="domain" description="ABC3 transporter permease C-terminal" evidence="8">
    <location>
        <begin position="706"/>
        <end position="822"/>
    </location>
</feature>
<dbReference type="GO" id="GO:0022857">
    <property type="term" value="F:transmembrane transporter activity"/>
    <property type="evidence" value="ECO:0007669"/>
    <property type="project" value="TreeGrafter"/>
</dbReference>
<accession>B0N2S0</accession>
<dbReference type="HOGENOM" id="CLU_010964_2_0_9"/>
<feature type="transmembrane region" description="Helical" evidence="7">
    <location>
        <begin position="262"/>
        <end position="285"/>
    </location>
</feature>